<evidence type="ECO:0000256" key="3">
    <source>
        <dbReference type="ARBA" id="ARBA00008146"/>
    </source>
</evidence>
<name>A0A4U5MZ02_POPAL</name>
<dbReference type="EMBL" id="RCHU01001132">
    <property type="protein sequence ID" value="TKR75158.1"/>
    <property type="molecule type" value="Genomic_DNA"/>
</dbReference>
<proteinExistence type="inferred from homology"/>
<protein>
    <recommendedName>
        <fullName evidence="9">Small nuclear ribonucleoprotein Sm D2</fullName>
        <shortName evidence="9">Sm-D2</shortName>
    </recommendedName>
    <alternativeName>
        <fullName evidence="9">snRNP core protein D2</fullName>
    </alternativeName>
</protein>
<evidence type="ECO:0000256" key="4">
    <source>
        <dbReference type="ARBA" id="ARBA00022490"/>
    </source>
</evidence>
<dbReference type="PANTHER" id="PTHR12777">
    <property type="entry name" value="SMALL NUCLEAR RIBONUCLEOPROTEIN SM D2"/>
    <property type="match status" value="1"/>
</dbReference>
<dbReference type="InterPro" id="IPR027248">
    <property type="entry name" value="Sm_D2"/>
</dbReference>
<accession>A0A4U5MZ02</accession>
<comment type="similarity">
    <text evidence="3 9">Belongs to the snRNP core protein family.</text>
</comment>
<dbReference type="GO" id="GO:0006397">
    <property type="term" value="P:mRNA processing"/>
    <property type="evidence" value="ECO:0007669"/>
    <property type="project" value="UniProtKB-KW"/>
</dbReference>
<evidence type="ECO:0000256" key="2">
    <source>
        <dbReference type="ARBA" id="ARBA00004514"/>
    </source>
</evidence>
<keyword evidence="7 9" id="KW-0539">Nucleus</keyword>
<evidence type="ECO:0000256" key="1">
    <source>
        <dbReference type="ARBA" id="ARBA00004123"/>
    </source>
</evidence>
<keyword evidence="5 9" id="KW-0507">mRNA processing</keyword>
<organism evidence="10">
    <name type="scientific">Populus alba</name>
    <name type="common">White poplar</name>
    <dbReference type="NCBI Taxonomy" id="43335"/>
    <lineage>
        <taxon>Eukaryota</taxon>
        <taxon>Viridiplantae</taxon>
        <taxon>Streptophyta</taxon>
        <taxon>Embryophyta</taxon>
        <taxon>Tracheophyta</taxon>
        <taxon>Spermatophyta</taxon>
        <taxon>Magnoliopsida</taxon>
        <taxon>eudicotyledons</taxon>
        <taxon>Gunneridae</taxon>
        <taxon>Pentapetalae</taxon>
        <taxon>rosids</taxon>
        <taxon>fabids</taxon>
        <taxon>Malpighiales</taxon>
        <taxon>Salicaceae</taxon>
        <taxon>Saliceae</taxon>
        <taxon>Populus</taxon>
    </lineage>
</organism>
<keyword evidence="4" id="KW-0963">Cytoplasm</keyword>
<dbReference type="InterPro" id="IPR010920">
    <property type="entry name" value="LSM_dom_sf"/>
</dbReference>
<comment type="subcellular location">
    <subcellularLocation>
        <location evidence="2">Cytoplasm</location>
        <location evidence="2">Cytosol</location>
    </subcellularLocation>
    <subcellularLocation>
        <location evidence="1 9">Nucleus</location>
    </subcellularLocation>
</comment>
<dbReference type="SUPFAM" id="SSF50182">
    <property type="entry name" value="Sm-like ribonucleoproteins"/>
    <property type="match status" value="1"/>
</dbReference>
<evidence type="ECO:0000256" key="8">
    <source>
        <dbReference type="ARBA" id="ARBA00023274"/>
    </source>
</evidence>
<dbReference type="GO" id="GO:0005829">
    <property type="term" value="C:cytosol"/>
    <property type="evidence" value="ECO:0007669"/>
    <property type="project" value="UniProtKB-SubCell"/>
</dbReference>
<dbReference type="GO" id="GO:0030532">
    <property type="term" value="C:small nuclear ribonucleoprotein complex"/>
    <property type="evidence" value="ECO:0007669"/>
    <property type="project" value="InterPro"/>
</dbReference>
<evidence type="ECO:0000256" key="5">
    <source>
        <dbReference type="ARBA" id="ARBA00022664"/>
    </source>
</evidence>
<sequence length="179" mass="20606">MVNKFELIANCPDHGCFTAQNNSKFLMWNSSNLRTVKGRLQDFTLMLCATDRLLLSLYKAILSEHYHAKFECCLRSDHEGWLLIKPALFSSIEFEISRGWPVEEDATGREEEDFSTGPHSVLMMSVRENTQGLINLRNMRQLLAHVRAFDLLCDMVLENVREMWTVERKTGKGKESSST</sequence>
<dbReference type="AlphaFoldDB" id="A0A4U5MZ02"/>
<dbReference type="Gene3D" id="2.30.30.100">
    <property type="match status" value="1"/>
</dbReference>
<dbReference type="GO" id="GO:0008380">
    <property type="term" value="P:RNA splicing"/>
    <property type="evidence" value="ECO:0007669"/>
    <property type="project" value="UniProtKB-KW"/>
</dbReference>
<reference evidence="10" key="1">
    <citation type="submission" date="2018-10" db="EMBL/GenBank/DDBJ databases">
        <title>Population genomic analysis revealed the cold adaptation of white poplar.</title>
        <authorList>
            <person name="Liu Y.-J."/>
        </authorList>
    </citation>
    <scope>NUCLEOTIDE SEQUENCE [LARGE SCALE GENOMIC DNA]</scope>
    <source>
        <strain evidence="10">PAL-ZL1</strain>
    </source>
</reference>
<keyword evidence="6 9" id="KW-0508">mRNA splicing</keyword>
<comment type="caution">
    <text evidence="10">The sequence shown here is derived from an EMBL/GenBank/DDBJ whole genome shotgun (WGS) entry which is preliminary data.</text>
</comment>
<gene>
    <name evidence="10" type="ORF">D5086_0000286770</name>
</gene>
<evidence type="ECO:0000256" key="7">
    <source>
        <dbReference type="ARBA" id="ARBA00023242"/>
    </source>
</evidence>
<evidence type="ECO:0000256" key="9">
    <source>
        <dbReference type="RuleBase" id="RU365051"/>
    </source>
</evidence>
<dbReference type="STRING" id="43335.A0A4U5MZ02"/>
<evidence type="ECO:0000256" key="6">
    <source>
        <dbReference type="ARBA" id="ARBA00023187"/>
    </source>
</evidence>
<evidence type="ECO:0000313" key="10">
    <source>
        <dbReference type="EMBL" id="TKR75158.1"/>
    </source>
</evidence>
<keyword evidence="8 9" id="KW-0687">Ribonucleoprotein</keyword>